<evidence type="ECO:0000256" key="7">
    <source>
        <dbReference type="SAM" id="Coils"/>
    </source>
</evidence>
<feature type="modified residue" description="4-aspartylphosphate" evidence="6">
    <location>
        <position position="62"/>
    </location>
</feature>
<proteinExistence type="predicted"/>
<dbReference type="Gene3D" id="3.40.50.300">
    <property type="entry name" value="P-loop containing nucleotide triphosphate hydrolases"/>
    <property type="match status" value="1"/>
</dbReference>
<feature type="coiled-coil region" evidence="7">
    <location>
        <begin position="116"/>
        <end position="156"/>
    </location>
</feature>
<dbReference type="InterPro" id="IPR025944">
    <property type="entry name" value="Sigma_54_int_dom_CS"/>
</dbReference>
<comment type="caution">
    <text evidence="10">The sequence shown here is derived from an EMBL/GenBank/DDBJ whole genome shotgun (WGS) entry which is preliminary data.</text>
</comment>
<protein>
    <submittedName>
        <fullName evidence="10">Fis family transcriptional regulator</fullName>
    </submittedName>
</protein>
<evidence type="ECO:0000256" key="1">
    <source>
        <dbReference type="ARBA" id="ARBA00022741"/>
    </source>
</evidence>
<keyword evidence="7" id="KW-0175">Coiled coil</keyword>
<dbReference type="PROSITE" id="PS00675">
    <property type="entry name" value="SIGMA54_INTERACT_1"/>
    <property type="match status" value="1"/>
</dbReference>
<dbReference type="PANTHER" id="PTHR32071">
    <property type="entry name" value="TRANSCRIPTIONAL REGULATORY PROTEIN"/>
    <property type="match status" value="1"/>
</dbReference>
<reference evidence="10 11" key="1">
    <citation type="submission" date="2016-02" db="EMBL/GenBank/DDBJ databases">
        <title>Draft genome sequence of Thermodesulfatator sp. S606.</title>
        <authorList>
            <person name="Lai Q."/>
            <person name="Cao J."/>
            <person name="Dupont S."/>
            <person name="Shao Z."/>
            <person name="Jebbar M."/>
            <person name="Alain K."/>
        </authorList>
    </citation>
    <scope>NUCLEOTIDE SEQUENCE [LARGE SCALE GENOMIC DNA]</scope>
    <source>
        <strain evidence="10 11">S606</strain>
    </source>
</reference>
<dbReference type="AlphaFoldDB" id="A0A177E5D8"/>
<evidence type="ECO:0000256" key="6">
    <source>
        <dbReference type="PROSITE-ProRule" id="PRU00169"/>
    </source>
</evidence>
<evidence type="ECO:0000259" key="8">
    <source>
        <dbReference type="PROSITE" id="PS50045"/>
    </source>
</evidence>
<evidence type="ECO:0000256" key="5">
    <source>
        <dbReference type="ARBA" id="ARBA00023163"/>
    </source>
</evidence>
<dbReference type="Gene3D" id="3.40.50.2300">
    <property type="match status" value="1"/>
</dbReference>
<dbReference type="PROSITE" id="PS00688">
    <property type="entry name" value="SIGMA54_INTERACT_3"/>
    <property type="match status" value="1"/>
</dbReference>
<dbReference type="SUPFAM" id="SSF52540">
    <property type="entry name" value="P-loop containing nucleoside triphosphate hydrolases"/>
    <property type="match status" value="1"/>
</dbReference>
<dbReference type="EMBL" id="LSFI01000046">
    <property type="protein sequence ID" value="OAG26988.1"/>
    <property type="molecule type" value="Genomic_DNA"/>
</dbReference>
<dbReference type="PANTHER" id="PTHR32071:SF119">
    <property type="entry name" value="SIGMA L-DEPENDENT TRANSCRIPTIONAL REGULATOR YPLP-RELATED"/>
    <property type="match status" value="1"/>
</dbReference>
<dbReference type="Gene3D" id="1.10.8.60">
    <property type="match status" value="1"/>
</dbReference>
<keyword evidence="11" id="KW-1185">Reference proteome</keyword>
<evidence type="ECO:0000313" key="10">
    <source>
        <dbReference type="EMBL" id="OAG26988.1"/>
    </source>
</evidence>
<dbReference type="GO" id="GO:0006355">
    <property type="term" value="P:regulation of DNA-templated transcription"/>
    <property type="evidence" value="ECO:0007669"/>
    <property type="project" value="InterPro"/>
</dbReference>
<keyword evidence="3" id="KW-0805">Transcription regulation</keyword>
<dbReference type="OrthoDB" id="5288224at2"/>
<dbReference type="PRINTS" id="PR01590">
    <property type="entry name" value="HTHFIS"/>
</dbReference>
<dbReference type="Pfam" id="PF00158">
    <property type="entry name" value="Sigma54_activat"/>
    <property type="match status" value="1"/>
</dbReference>
<dbReference type="STRING" id="1795632.TH606_09385"/>
<keyword evidence="5" id="KW-0804">Transcription</keyword>
<dbReference type="Gene3D" id="1.10.10.60">
    <property type="entry name" value="Homeodomain-like"/>
    <property type="match status" value="1"/>
</dbReference>
<accession>A0A177E5D8</accession>
<dbReference type="PROSITE" id="PS50110">
    <property type="entry name" value="RESPONSE_REGULATORY"/>
    <property type="match status" value="1"/>
</dbReference>
<organism evidence="10 11">
    <name type="scientific">Thermodesulfatator autotrophicus</name>
    <dbReference type="NCBI Taxonomy" id="1795632"/>
    <lineage>
        <taxon>Bacteria</taxon>
        <taxon>Pseudomonadati</taxon>
        <taxon>Thermodesulfobacteriota</taxon>
        <taxon>Thermodesulfobacteria</taxon>
        <taxon>Thermodesulfobacteriales</taxon>
        <taxon>Thermodesulfatatoraceae</taxon>
        <taxon>Thermodesulfatator</taxon>
    </lineage>
</organism>
<dbReference type="InterPro" id="IPR058031">
    <property type="entry name" value="AAA_lid_NorR"/>
</dbReference>
<keyword evidence="2" id="KW-0067">ATP-binding</keyword>
<dbReference type="GO" id="GO:0000160">
    <property type="term" value="P:phosphorelay signal transduction system"/>
    <property type="evidence" value="ECO:0007669"/>
    <property type="project" value="InterPro"/>
</dbReference>
<evidence type="ECO:0000256" key="3">
    <source>
        <dbReference type="ARBA" id="ARBA00023015"/>
    </source>
</evidence>
<dbReference type="SMART" id="SM00448">
    <property type="entry name" value="REC"/>
    <property type="match status" value="1"/>
</dbReference>
<name>A0A177E5D8_9BACT</name>
<dbReference type="RefSeq" id="WP_068543241.1">
    <property type="nucleotide sequence ID" value="NZ_LSFI01000046.1"/>
</dbReference>
<dbReference type="InterPro" id="IPR025943">
    <property type="entry name" value="Sigma_54_int_dom_ATP-bd_2"/>
</dbReference>
<dbReference type="InterPro" id="IPR002078">
    <property type="entry name" value="Sigma_54_int"/>
</dbReference>
<evidence type="ECO:0000313" key="11">
    <source>
        <dbReference type="Proteomes" id="UP000076964"/>
    </source>
</evidence>
<dbReference type="Pfam" id="PF02954">
    <property type="entry name" value="HTH_8"/>
    <property type="match status" value="1"/>
</dbReference>
<dbReference type="InterPro" id="IPR025662">
    <property type="entry name" value="Sigma_54_int_dom_ATP-bd_1"/>
</dbReference>
<dbReference type="FunFam" id="3.40.50.300:FF:000006">
    <property type="entry name" value="DNA-binding transcriptional regulator NtrC"/>
    <property type="match status" value="1"/>
</dbReference>
<keyword evidence="6" id="KW-0597">Phosphoprotein</keyword>
<evidence type="ECO:0000256" key="2">
    <source>
        <dbReference type="ARBA" id="ARBA00022840"/>
    </source>
</evidence>
<dbReference type="PROSITE" id="PS00676">
    <property type="entry name" value="SIGMA54_INTERACT_2"/>
    <property type="match status" value="1"/>
</dbReference>
<feature type="domain" description="Response regulatory" evidence="9">
    <location>
        <begin position="13"/>
        <end position="127"/>
    </location>
</feature>
<dbReference type="InterPro" id="IPR011006">
    <property type="entry name" value="CheY-like_superfamily"/>
</dbReference>
<dbReference type="Proteomes" id="UP000076964">
    <property type="component" value="Unassembled WGS sequence"/>
</dbReference>
<keyword evidence="4" id="KW-0238">DNA-binding</keyword>
<dbReference type="Pfam" id="PF00072">
    <property type="entry name" value="Response_reg"/>
    <property type="match status" value="1"/>
</dbReference>
<dbReference type="GO" id="GO:0043565">
    <property type="term" value="F:sequence-specific DNA binding"/>
    <property type="evidence" value="ECO:0007669"/>
    <property type="project" value="InterPro"/>
</dbReference>
<dbReference type="InterPro" id="IPR009057">
    <property type="entry name" value="Homeodomain-like_sf"/>
</dbReference>
<dbReference type="GO" id="GO:0005524">
    <property type="term" value="F:ATP binding"/>
    <property type="evidence" value="ECO:0007669"/>
    <property type="project" value="UniProtKB-KW"/>
</dbReference>
<dbReference type="PROSITE" id="PS50045">
    <property type="entry name" value="SIGMA54_INTERACT_4"/>
    <property type="match status" value="1"/>
</dbReference>
<dbReference type="InterPro" id="IPR027417">
    <property type="entry name" value="P-loop_NTPase"/>
</dbReference>
<evidence type="ECO:0000256" key="4">
    <source>
        <dbReference type="ARBA" id="ARBA00023125"/>
    </source>
</evidence>
<sequence>MSINNSKIKYKGNLLIVDDEQVTLKNLVYIFKKENYNITATTKSTEALDLIKKREFDVLLTDLKMEKIDGLELLKAMKYYQPEAETVIITAYATVDSAIEALKSGAFHYISKPFKLDEVRKVIAEAMEKVKLKKENKLLKEEIEKLKGKVKIITHNKYMQDLLNTALQIAQTDCVVLITGESGTGKELFARFIHEASHRKDKPFIAINCGVFSEDLLASELFGYEKGAFTGAVQTKKGLVEQANGGTLFFDEIAEMSPSMQVKLLRLLQEHEFYRVGGTKPIKVNVRFIAATNRNLKKMVELGSFRQDLYYRLNVVHLHLPPLVERKEDIPVLSYYFLRRHAEAMNKNVKEIAPEVLHILQQYDFPGNVRELENIIERGVALAKGEVLDVNCLPEELKSLEIHTFRRKDGHYPTLEEYELAYIKWILKETKGNKTKAAQILGIGRVSLWRKLKKYGLDKEFPF</sequence>
<dbReference type="SUPFAM" id="SSF52172">
    <property type="entry name" value="CheY-like"/>
    <property type="match status" value="1"/>
</dbReference>
<dbReference type="Pfam" id="PF25601">
    <property type="entry name" value="AAA_lid_14"/>
    <property type="match status" value="1"/>
</dbReference>
<gene>
    <name evidence="10" type="ORF">TH606_09385</name>
</gene>
<dbReference type="SUPFAM" id="SSF46689">
    <property type="entry name" value="Homeodomain-like"/>
    <property type="match status" value="1"/>
</dbReference>
<dbReference type="SMART" id="SM00382">
    <property type="entry name" value="AAA"/>
    <property type="match status" value="1"/>
</dbReference>
<feature type="domain" description="Sigma-54 factor interaction" evidence="8">
    <location>
        <begin position="152"/>
        <end position="381"/>
    </location>
</feature>
<dbReference type="InterPro" id="IPR003593">
    <property type="entry name" value="AAA+_ATPase"/>
</dbReference>
<evidence type="ECO:0000259" key="9">
    <source>
        <dbReference type="PROSITE" id="PS50110"/>
    </source>
</evidence>
<keyword evidence="1" id="KW-0547">Nucleotide-binding</keyword>
<dbReference type="InterPro" id="IPR002197">
    <property type="entry name" value="HTH_Fis"/>
</dbReference>
<dbReference type="CDD" id="cd00009">
    <property type="entry name" value="AAA"/>
    <property type="match status" value="1"/>
</dbReference>
<dbReference type="InterPro" id="IPR001789">
    <property type="entry name" value="Sig_transdc_resp-reg_receiver"/>
</dbReference>